<dbReference type="EMBL" id="NBNE01003803">
    <property type="protein sequence ID" value="OWZ06826.1"/>
    <property type="molecule type" value="Genomic_DNA"/>
</dbReference>
<proteinExistence type="predicted"/>
<reference evidence="2" key="1">
    <citation type="submission" date="2017-03" db="EMBL/GenBank/DDBJ databases">
        <title>Phytopthora megakarya and P. palmivora, two closely related causual agents of cacao black pod achieved similar genome size and gene model numbers by different mechanisms.</title>
        <authorList>
            <person name="Ali S."/>
            <person name="Shao J."/>
            <person name="Larry D.J."/>
            <person name="Kronmiller B."/>
            <person name="Shen D."/>
            <person name="Strem M.D."/>
            <person name="Melnick R.L."/>
            <person name="Guiltinan M.J."/>
            <person name="Tyler B.M."/>
            <person name="Meinhardt L.W."/>
            <person name="Bailey B.A."/>
        </authorList>
    </citation>
    <scope>NUCLEOTIDE SEQUENCE [LARGE SCALE GENOMIC DNA]</scope>
    <source>
        <strain evidence="2">zdho120</strain>
    </source>
</reference>
<accession>A0A225VMT4</accession>
<organism evidence="1 2">
    <name type="scientific">Phytophthora megakarya</name>
    <dbReference type="NCBI Taxonomy" id="4795"/>
    <lineage>
        <taxon>Eukaryota</taxon>
        <taxon>Sar</taxon>
        <taxon>Stramenopiles</taxon>
        <taxon>Oomycota</taxon>
        <taxon>Peronosporomycetes</taxon>
        <taxon>Peronosporales</taxon>
        <taxon>Peronosporaceae</taxon>
        <taxon>Phytophthora</taxon>
    </lineage>
</organism>
<sequence>MVTMKMIPETLRTITRKVKNLAKEATTKKGIWQLRTIMNVEKQLMGRSLEVTNVPNRMDHPKVGSTRMDPATTVETALSYSIVKEGVDFNVHSMVLVPVEAKIIPRIIASDAADYANKCMTLANAKLSMSSRSSSGRMWIRRISVRNSRNLSSVGI</sequence>
<evidence type="ECO:0000313" key="1">
    <source>
        <dbReference type="EMBL" id="OWZ06826.1"/>
    </source>
</evidence>
<name>A0A225VMT4_9STRA</name>
<evidence type="ECO:0000313" key="2">
    <source>
        <dbReference type="Proteomes" id="UP000198211"/>
    </source>
</evidence>
<gene>
    <name evidence="1" type="ORF">PHMEG_00020871</name>
</gene>
<protein>
    <submittedName>
        <fullName evidence="1">Uncharacterized protein</fullName>
    </submittedName>
</protein>
<keyword evidence="2" id="KW-1185">Reference proteome</keyword>
<dbReference type="Proteomes" id="UP000198211">
    <property type="component" value="Unassembled WGS sequence"/>
</dbReference>
<comment type="caution">
    <text evidence="1">The sequence shown here is derived from an EMBL/GenBank/DDBJ whole genome shotgun (WGS) entry which is preliminary data.</text>
</comment>
<dbReference type="AlphaFoldDB" id="A0A225VMT4"/>